<feature type="compositionally biased region" description="Polar residues" evidence="1">
    <location>
        <begin position="1"/>
        <end position="17"/>
    </location>
</feature>
<keyword evidence="3" id="KW-1185">Reference proteome</keyword>
<name>A0AAN7B571_9PEZI</name>
<feature type="region of interest" description="Disordered" evidence="1">
    <location>
        <begin position="1"/>
        <end position="24"/>
    </location>
</feature>
<reference evidence="2" key="1">
    <citation type="journal article" date="2023" name="Mol. Phylogenet. Evol.">
        <title>Genome-scale phylogeny and comparative genomics of the fungal order Sordariales.</title>
        <authorList>
            <person name="Hensen N."/>
            <person name="Bonometti L."/>
            <person name="Westerberg I."/>
            <person name="Brannstrom I.O."/>
            <person name="Guillou S."/>
            <person name="Cros-Aarteil S."/>
            <person name="Calhoun S."/>
            <person name="Haridas S."/>
            <person name="Kuo A."/>
            <person name="Mondo S."/>
            <person name="Pangilinan J."/>
            <person name="Riley R."/>
            <person name="LaButti K."/>
            <person name="Andreopoulos B."/>
            <person name="Lipzen A."/>
            <person name="Chen C."/>
            <person name="Yan M."/>
            <person name="Daum C."/>
            <person name="Ng V."/>
            <person name="Clum A."/>
            <person name="Steindorff A."/>
            <person name="Ohm R.A."/>
            <person name="Martin F."/>
            <person name="Silar P."/>
            <person name="Natvig D.O."/>
            <person name="Lalanne C."/>
            <person name="Gautier V."/>
            <person name="Ament-Velasquez S.L."/>
            <person name="Kruys A."/>
            <person name="Hutchinson M.I."/>
            <person name="Powell A.J."/>
            <person name="Barry K."/>
            <person name="Miller A.N."/>
            <person name="Grigoriev I.V."/>
            <person name="Debuchy R."/>
            <person name="Gladieux P."/>
            <person name="Hiltunen Thoren M."/>
            <person name="Johannesson H."/>
        </authorList>
    </citation>
    <scope>NUCLEOTIDE SEQUENCE</scope>
    <source>
        <strain evidence="2">PSN293</strain>
    </source>
</reference>
<evidence type="ECO:0000256" key="1">
    <source>
        <dbReference type="SAM" id="MobiDB-lite"/>
    </source>
</evidence>
<evidence type="ECO:0000313" key="3">
    <source>
        <dbReference type="Proteomes" id="UP001301769"/>
    </source>
</evidence>
<dbReference type="EMBL" id="MU858151">
    <property type="protein sequence ID" value="KAK4211343.1"/>
    <property type="molecule type" value="Genomic_DNA"/>
</dbReference>
<reference evidence="2" key="2">
    <citation type="submission" date="2023-05" db="EMBL/GenBank/DDBJ databases">
        <authorList>
            <consortium name="Lawrence Berkeley National Laboratory"/>
            <person name="Steindorff A."/>
            <person name="Hensen N."/>
            <person name="Bonometti L."/>
            <person name="Westerberg I."/>
            <person name="Brannstrom I.O."/>
            <person name="Guillou S."/>
            <person name="Cros-Aarteil S."/>
            <person name="Calhoun S."/>
            <person name="Haridas S."/>
            <person name="Kuo A."/>
            <person name="Mondo S."/>
            <person name="Pangilinan J."/>
            <person name="Riley R."/>
            <person name="Labutti K."/>
            <person name="Andreopoulos B."/>
            <person name="Lipzen A."/>
            <person name="Chen C."/>
            <person name="Yanf M."/>
            <person name="Daum C."/>
            <person name="Ng V."/>
            <person name="Clum A."/>
            <person name="Ohm R."/>
            <person name="Martin F."/>
            <person name="Silar P."/>
            <person name="Natvig D."/>
            <person name="Lalanne C."/>
            <person name="Gautier V."/>
            <person name="Ament-Velasquez S.L."/>
            <person name="Kruys A."/>
            <person name="Hutchinson M.I."/>
            <person name="Powell A.J."/>
            <person name="Barry K."/>
            <person name="Miller A.N."/>
            <person name="Grigoriev I.V."/>
            <person name="Debuchy R."/>
            <person name="Gladieux P."/>
            <person name="Thoren M.H."/>
            <person name="Johannesson H."/>
        </authorList>
    </citation>
    <scope>NUCLEOTIDE SEQUENCE</scope>
    <source>
        <strain evidence="2">PSN293</strain>
    </source>
</reference>
<organism evidence="2 3">
    <name type="scientific">Rhypophila decipiens</name>
    <dbReference type="NCBI Taxonomy" id="261697"/>
    <lineage>
        <taxon>Eukaryota</taxon>
        <taxon>Fungi</taxon>
        <taxon>Dikarya</taxon>
        <taxon>Ascomycota</taxon>
        <taxon>Pezizomycotina</taxon>
        <taxon>Sordariomycetes</taxon>
        <taxon>Sordariomycetidae</taxon>
        <taxon>Sordariales</taxon>
        <taxon>Naviculisporaceae</taxon>
        <taxon>Rhypophila</taxon>
    </lineage>
</organism>
<protein>
    <submittedName>
        <fullName evidence="2">Uncharacterized protein</fullName>
    </submittedName>
</protein>
<dbReference type="AlphaFoldDB" id="A0AAN7B571"/>
<comment type="caution">
    <text evidence="2">The sequence shown here is derived from an EMBL/GenBank/DDBJ whole genome shotgun (WGS) entry which is preliminary data.</text>
</comment>
<proteinExistence type="predicted"/>
<dbReference type="Proteomes" id="UP001301769">
    <property type="component" value="Unassembled WGS sequence"/>
</dbReference>
<sequence length="104" mass="11413">MSTRPESVMSEATTLQAEQAPKPPTTMQYHYVEQSKKGPQPDYVPKPKSKFSKFLSKFQSPAVKSTLAAREAKQVEDIRKGVKTTQVSDVGRSSNAWAATSLAP</sequence>
<accession>A0AAN7B571</accession>
<gene>
    <name evidence="2" type="ORF">QBC37DRAFT_427113</name>
</gene>
<evidence type="ECO:0000313" key="2">
    <source>
        <dbReference type="EMBL" id="KAK4211343.1"/>
    </source>
</evidence>